<comment type="caution">
    <text evidence="7">Lacks conserved residue(s) required for the propagation of feature annotation.</text>
</comment>
<sequence>MKKTTYQKIVILLVFNLFISYGFSQVTNQKPKRIAIPNPSVLTLQSIQKAGIDLSCGPKFVNNNLQMELSYAELLLLDNNGIAYNVLIDDLTTYYRERNARDLPIAQEELRQSQQIAAAKRASKTLSKKSSLVDNPTQHDECDEIDWVEPTNFKLGSMGGAFTLSEAYAELDLMRSMYPNLISVRTDASTSGTVTHGNSTGGTTWSGQPIYYVKISDFPDLDKDGNGSDEPETLITGAMHAREISSVMNTFYFMWYLLENYSTDPFVKNIVDNHEIYVMPISNPDGYRWNEVIAPSGGGLQRKNLRPGVADNGTTSSSNNVRGVDLNRNFNYYWGWDNSGSSPTTSSNTYRGPSAGSEPETQIVQEFITAHDIKVAVNHHGGLNSIVTSSYNGSVSALDSGREDEYAKICHDLTHYNRYIYGSAPNTLYEANGDVNDWMLGGPAVTSGGQTSSGSGKDVLAFAPENGDDFWPTTTLIVDIARRALRMNYLSVLYSGKFAKLHDLNTSDINSTSGNLTFGVEYLGKTYDDITLTVTPVSSNITSMTSPSVQSGWTKLEQRNLTVPYILNAGIQPNDEIEFQVTLSNDDFIIYRANYIKYYQPTVLFQDNDTDTSNWTTAGGTWGTSGDSYVGSVAITDSPSGSYGNNENKTITLNSTIDLSNSNQALIQFYAKWDLERNYDLVQFEASTNGGSSWTALCGRYNKPAATSLTNFHLNKSTGTHQSSNGDTVYDGDSMDKWVMEEILIDNVDNSFLLGQNNVQFRFRFKTDSSNREDDLTTTFDGFIFDDFKVISFPVPCDNSNPPSGLAADVTTTPLSAILTWDAIPSATYDIQYRQIGAPSWTTITDSSTNTYTINGLTNGVDYEAQVATRCTGTTSAFSSSVNFTAVNIATLHEGYFETGLDNWTLGGADTFRYSESANGTNFSYENDYSLQIRDNSGVASRVTSEVFDLTGYSNVNISFYYYPNSMENNEDFFLQFFNGSSWQTIATYISGTDFNNGSFYSDNISLDNVTYNFTANAQFRFECSASQNNDQVYLDQIIITATPITTGSTTWYQDLDSDNFGNPAVSQVAASQPAGYVADNTDCDDNDPNEFPGQTWYIGVDNDSDTYFGSVTSVTACEQPVGYSLTAPTADDCDDNDPNEFPGQTWYIGVDNDSDTYFGSVTSVTACEQPVGYSLTAPTADDCDDNDPNEFPGQTWYIGVDNDSDTYFGSVTSVTACEQPVGYSLTAPTADDCDDNDPNEFPGQTWYIGVDNDSDTYFGSVTSVTACEQ</sequence>
<proteinExistence type="inferred from homology"/>
<dbReference type="InterPro" id="IPR013783">
    <property type="entry name" value="Ig-like_fold"/>
</dbReference>
<keyword evidence="11" id="KW-1185">Reference proteome</keyword>
<dbReference type="GO" id="GO:0008270">
    <property type="term" value="F:zinc ion binding"/>
    <property type="evidence" value="ECO:0007669"/>
    <property type="project" value="InterPro"/>
</dbReference>
<keyword evidence="3" id="KW-0645">Protease</keyword>
<dbReference type="InterPro" id="IPR003961">
    <property type="entry name" value="FN3_dom"/>
</dbReference>
<dbReference type="SUPFAM" id="SSF49265">
    <property type="entry name" value="Fibronectin type III"/>
    <property type="match status" value="1"/>
</dbReference>
<dbReference type="PANTHER" id="PTHR11705">
    <property type="entry name" value="PROTEASE FAMILY M14 CARBOXYPEPTIDASE A,B"/>
    <property type="match status" value="1"/>
</dbReference>
<evidence type="ECO:0000313" key="10">
    <source>
        <dbReference type="EMBL" id="TBN04476.1"/>
    </source>
</evidence>
<dbReference type="Gene3D" id="2.60.40.10">
    <property type="entry name" value="Immunoglobulins"/>
    <property type="match status" value="1"/>
</dbReference>
<evidence type="ECO:0000259" key="9">
    <source>
        <dbReference type="PROSITE" id="PS52035"/>
    </source>
</evidence>
<dbReference type="GO" id="GO:0004181">
    <property type="term" value="F:metallocarboxypeptidase activity"/>
    <property type="evidence" value="ECO:0007669"/>
    <property type="project" value="InterPro"/>
</dbReference>
<dbReference type="GO" id="GO:0005615">
    <property type="term" value="C:extracellular space"/>
    <property type="evidence" value="ECO:0007669"/>
    <property type="project" value="TreeGrafter"/>
</dbReference>
<keyword evidence="4" id="KW-0378">Hydrolase</keyword>
<evidence type="ECO:0000313" key="11">
    <source>
        <dbReference type="Proteomes" id="UP000291142"/>
    </source>
</evidence>
<organism evidence="10 11">
    <name type="scientific">Hyunsoonleella flava</name>
    <dbReference type="NCBI Taxonomy" id="2527939"/>
    <lineage>
        <taxon>Bacteria</taxon>
        <taxon>Pseudomonadati</taxon>
        <taxon>Bacteroidota</taxon>
        <taxon>Flavobacteriia</taxon>
        <taxon>Flavobacteriales</taxon>
        <taxon>Flavobacteriaceae</taxon>
    </lineage>
</organism>
<reference evidence="10 11" key="1">
    <citation type="submission" date="2019-02" db="EMBL/GenBank/DDBJ databases">
        <title>Hyunsoonleella sp., isolated from marine sediment.</title>
        <authorList>
            <person name="Liu B.-T."/>
        </authorList>
    </citation>
    <scope>NUCLEOTIDE SEQUENCE [LARGE SCALE GENOMIC DNA]</scope>
    <source>
        <strain evidence="10 11">T58</strain>
    </source>
</reference>
<dbReference type="OrthoDB" id="1652165at2"/>
<dbReference type="CDD" id="cd03859">
    <property type="entry name" value="M14_CPT"/>
    <property type="match status" value="1"/>
</dbReference>
<feature type="domain" description="Peptidase M14" evidence="9">
    <location>
        <begin position="160"/>
        <end position="499"/>
    </location>
</feature>
<feature type="non-terminal residue" evidence="10">
    <location>
        <position position="1270"/>
    </location>
</feature>
<dbReference type="InterPro" id="IPR033810">
    <property type="entry name" value="Carboxypeptidase_T"/>
</dbReference>
<dbReference type="SUPFAM" id="SSF53187">
    <property type="entry name" value="Zn-dependent exopeptidases"/>
    <property type="match status" value="1"/>
</dbReference>
<evidence type="ECO:0000256" key="5">
    <source>
        <dbReference type="ARBA" id="ARBA00022833"/>
    </source>
</evidence>
<dbReference type="PANTHER" id="PTHR11705:SF143">
    <property type="entry name" value="SLL0236 PROTEIN"/>
    <property type="match status" value="1"/>
</dbReference>
<dbReference type="PROSITE" id="PS50853">
    <property type="entry name" value="FN3"/>
    <property type="match status" value="1"/>
</dbReference>
<keyword evidence="5" id="KW-0862">Zinc</keyword>
<dbReference type="InterPro" id="IPR036116">
    <property type="entry name" value="FN3_sf"/>
</dbReference>
<dbReference type="EMBL" id="SIRT01000004">
    <property type="protein sequence ID" value="TBN04476.1"/>
    <property type="molecule type" value="Genomic_DNA"/>
</dbReference>
<name>A0A4Q9FJU3_9FLAO</name>
<dbReference type="Gene3D" id="3.40.630.10">
    <property type="entry name" value="Zn peptidases"/>
    <property type="match status" value="1"/>
</dbReference>
<comment type="cofactor">
    <cofactor evidence="1">
        <name>Zn(2+)</name>
        <dbReference type="ChEBI" id="CHEBI:29105"/>
    </cofactor>
</comment>
<comment type="similarity">
    <text evidence="2 7">Belongs to the peptidase M14 family.</text>
</comment>
<gene>
    <name evidence="10" type="ORF">EYD45_07625</name>
</gene>
<keyword evidence="6" id="KW-0482">Metalloprotease</keyword>
<comment type="caution">
    <text evidence="10">The sequence shown here is derived from an EMBL/GenBank/DDBJ whole genome shotgun (WGS) entry which is preliminary data.</text>
</comment>
<protein>
    <submittedName>
        <fullName evidence="10">Uncharacterized protein</fullName>
    </submittedName>
</protein>
<evidence type="ECO:0000256" key="1">
    <source>
        <dbReference type="ARBA" id="ARBA00001947"/>
    </source>
</evidence>
<dbReference type="Pfam" id="PF00246">
    <property type="entry name" value="Peptidase_M14"/>
    <property type="match status" value="1"/>
</dbReference>
<dbReference type="SMART" id="SM00631">
    <property type="entry name" value="Zn_pept"/>
    <property type="match status" value="1"/>
</dbReference>
<accession>A0A4Q9FJU3</accession>
<evidence type="ECO:0000256" key="3">
    <source>
        <dbReference type="ARBA" id="ARBA00022670"/>
    </source>
</evidence>
<dbReference type="CDD" id="cd00063">
    <property type="entry name" value="FN3"/>
    <property type="match status" value="1"/>
</dbReference>
<evidence type="ECO:0000256" key="4">
    <source>
        <dbReference type="ARBA" id="ARBA00022801"/>
    </source>
</evidence>
<dbReference type="SMART" id="SM00060">
    <property type="entry name" value="FN3"/>
    <property type="match status" value="1"/>
</dbReference>
<dbReference type="InterPro" id="IPR000834">
    <property type="entry name" value="Peptidase_M14"/>
</dbReference>
<evidence type="ECO:0000256" key="7">
    <source>
        <dbReference type="PROSITE-ProRule" id="PRU01379"/>
    </source>
</evidence>
<evidence type="ECO:0000259" key="8">
    <source>
        <dbReference type="PROSITE" id="PS50853"/>
    </source>
</evidence>
<dbReference type="RefSeq" id="WP_130963945.1">
    <property type="nucleotide sequence ID" value="NZ_SIRT01000004.1"/>
</dbReference>
<dbReference type="PROSITE" id="PS52035">
    <property type="entry name" value="PEPTIDASE_M14"/>
    <property type="match status" value="1"/>
</dbReference>
<dbReference type="GO" id="GO:0006508">
    <property type="term" value="P:proteolysis"/>
    <property type="evidence" value="ECO:0007669"/>
    <property type="project" value="UniProtKB-KW"/>
</dbReference>
<dbReference type="AlphaFoldDB" id="A0A4Q9FJU3"/>
<evidence type="ECO:0000256" key="2">
    <source>
        <dbReference type="ARBA" id="ARBA00005988"/>
    </source>
</evidence>
<dbReference type="Proteomes" id="UP000291142">
    <property type="component" value="Unassembled WGS sequence"/>
</dbReference>
<dbReference type="Pfam" id="PF00041">
    <property type="entry name" value="fn3"/>
    <property type="match status" value="1"/>
</dbReference>
<feature type="domain" description="Fibronectin type-III" evidence="8">
    <location>
        <begin position="802"/>
        <end position="889"/>
    </location>
</feature>
<evidence type="ECO:0000256" key="6">
    <source>
        <dbReference type="ARBA" id="ARBA00023049"/>
    </source>
</evidence>